<keyword evidence="3" id="KW-1185">Reference proteome</keyword>
<sequence length="169" mass="19760">MKGKRLKRQKRGLKQGMHMKYNGCWSLKQRIVSTRDKVYKLKYFINSFTEDVIKLTKFTSANEHRACIRSLFWNKKDRERLLTKAITDTIDLDVILCDFIVSFVFVLSLNKNNTFEKDYTRKLALFANKEANQRSKYQPLVNEISAETSEAGVIESYSIFRVHFGGADN</sequence>
<proteinExistence type="predicted"/>
<reference evidence="2" key="3">
    <citation type="submission" date="2015-06" db="UniProtKB">
        <authorList>
            <consortium name="EnsemblMetazoa"/>
        </authorList>
    </citation>
    <scope>IDENTIFICATION</scope>
</reference>
<reference evidence="1 3" key="2">
    <citation type="journal article" date="2013" name="Nature">
        <title>Insights into bilaterian evolution from three spiralian genomes.</title>
        <authorList>
            <person name="Simakov O."/>
            <person name="Marletaz F."/>
            <person name="Cho S.J."/>
            <person name="Edsinger-Gonzales E."/>
            <person name="Havlak P."/>
            <person name="Hellsten U."/>
            <person name="Kuo D.H."/>
            <person name="Larsson T."/>
            <person name="Lv J."/>
            <person name="Arendt D."/>
            <person name="Savage R."/>
            <person name="Osoegawa K."/>
            <person name="de Jong P."/>
            <person name="Grimwood J."/>
            <person name="Chapman J.A."/>
            <person name="Shapiro H."/>
            <person name="Aerts A."/>
            <person name="Otillar R.P."/>
            <person name="Terry A.Y."/>
            <person name="Boore J.L."/>
            <person name="Grigoriev I.V."/>
            <person name="Lindberg D.R."/>
            <person name="Seaver E.C."/>
            <person name="Weisblat D.A."/>
            <person name="Putnam N.H."/>
            <person name="Rokhsar D.S."/>
        </authorList>
    </citation>
    <scope>NUCLEOTIDE SEQUENCE</scope>
    <source>
        <strain evidence="1 3">I ESC-2004</strain>
    </source>
</reference>
<dbReference type="EnsemblMetazoa" id="CapteT196701">
    <property type="protein sequence ID" value="CapteP196701"/>
    <property type="gene ID" value="CapteG196701"/>
</dbReference>
<gene>
    <name evidence="1" type="ORF">CAPTEDRAFT_196701</name>
</gene>
<reference evidence="3" key="1">
    <citation type="submission" date="2012-12" db="EMBL/GenBank/DDBJ databases">
        <authorList>
            <person name="Hellsten U."/>
            <person name="Grimwood J."/>
            <person name="Chapman J.A."/>
            <person name="Shapiro H."/>
            <person name="Aerts A."/>
            <person name="Otillar R.P."/>
            <person name="Terry A.Y."/>
            <person name="Boore J.L."/>
            <person name="Simakov O."/>
            <person name="Marletaz F."/>
            <person name="Cho S.-J."/>
            <person name="Edsinger-Gonzales E."/>
            <person name="Havlak P."/>
            <person name="Kuo D.-H."/>
            <person name="Larsson T."/>
            <person name="Lv J."/>
            <person name="Arendt D."/>
            <person name="Savage R."/>
            <person name="Osoegawa K."/>
            <person name="de Jong P."/>
            <person name="Lindberg D.R."/>
            <person name="Seaver E.C."/>
            <person name="Weisblat D.A."/>
            <person name="Putnam N.H."/>
            <person name="Grigoriev I.V."/>
            <person name="Rokhsar D.S."/>
        </authorList>
    </citation>
    <scope>NUCLEOTIDE SEQUENCE</scope>
    <source>
        <strain evidence="3">I ESC-2004</strain>
    </source>
</reference>
<accession>R7TMU4</accession>
<dbReference type="HOGENOM" id="CLU_1580001_0_0_1"/>
<evidence type="ECO:0000313" key="3">
    <source>
        <dbReference type="Proteomes" id="UP000014760"/>
    </source>
</evidence>
<dbReference type="EMBL" id="KB309967">
    <property type="protein sequence ID" value="ELT92871.1"/>
    <property type="molecule type" value="Genomic_DNA"/>
</dbReference>
<evidence type="ECO:0000313" key="1">
    <source>
        <dbReference type="EMBL" id="ELT92871.1"/>
    </source>
</evidence>
<protein>
    <submittedName>
        <fullName evidence="1 2">Uncharacterized protein</fullName>
    </submittedName>
</protein>
<dbReference type="EMBL" id="AMQN01013121">
    <property type="status" value="NOT_ANNOTATED_CDS"/>
    <property type="molecule type" value="Genomic_DNA"/>
</dbReference>
<dbReference type="Proteomes" id="UP000014760">
    <property type="component" value="Unassembled WGS sequence"/>
</dbReference>
<organism evidence="1">
    <name type="scientific">Capitella teleta</name>
    <name type="common">Polychaete worm</name>
    <dbReference type="NCBI Taxonomy" id="283909"/>
    <lineage>
        <taxon>Eukaryota</taxon>
        <taxon>Metazoa</taxon>
        <taxon>Spiralia</taxon>
        <taxon>Lophotrochozoa</taxon>
        <taxon>Annelida</taxon>
        <taxon>Polychaeta</taxon>
        <taxon>Sedentaria</taxon>
        <taxon>Scolecida</taxon>
        <taxon>Capitellidae</taxon>
        <taxon>Capitella</taxon>
    </lineage>
</organism>
<name>R7TMU4_CAPTE</name>
<dbReference type="AlphaFoldDB" id="R7TMU4"/>
<evidence type="ECO:0000313" key="2">
    <source>
        <dbReference type="EnsemblMetazoa" id="CapteP196701"/>
    </source>
</evidence>